<feature type="active site" evidence="12 13">
    <location>
        <position position="182"/>
    </location>
</feature>
<dbReference type="GO" id="GO:0016829">
    <property type="term" value="F:lyase activity"/>
    <property type="evidence" value="ECO:0007669"/>
    <property type="project" value="UniProtKB-KW"/>
</dbReference>
<evidence type="ECO:0000256" key="9">
    <source>
        <dbReference type="ARBA" id="ARBA00023239"/>
    </source>
</evidence>
<dbReference type="UniPathway" id="UPA00031">
    <property type="reaction ID" value="UER00010"/>
</dbReference>
<evidence type="ECO:0000256" key="12">
    <source>
        <dbReference type="HAMAP-Rule" id="MF_00278"/>
    </source>
</evidence>
<comment type="caution">
    <text evidence="15">The sequence shown here is derived from an EMBL/GenBank/DDBJ whole genome shotgun (WGS) entry which is preliminary data.</text>
</comment>
<dbReference type="InterPro" id="IPR017926">
    <property type="entry name" value="GATASE"/>
</dbReference>
<dbReference type="Gene3D" id="3.40.50.880">
    <property type="match status" value="1"/>
</dbReference>
<dbReference type="Pfam" id="PF00117">
    <property type="entry name" value="GATase"/>
    <property type="match status" value="1"/>
</dbReference>
<dbReference type="CDD" id="cd01748">
    <property type="entry name" value="GATase1_IGP_Synthase"/>
    <property type="match status" value="1"/>
</dbReference>
<keyword evidence="6 12" id="KW-0378">Hydrolase</keyword>
<keyword evidence="5 12" id="KW-0028">Amino-acid biosynthesis</keyword>
<gene>
    <name evidence="12 15" type="primary">hisH</name>
    <name evidence="15" type="ORF">MPEBLZ_03189</name>
</gene>
<keyword evidence="9 12" id="KW-0456">Lyase</keyword>
<reference evidence="15 16" key="1">
    <citation type="submission" date="2015-09" db="EMBL/GenBank/DDBJ databases">
        <title>A metagenomics-based metabolic model of nitrate-dependent anaerobic oxidation of methane by Methanoperedens-like archaea.</title>
        <authorList>
            <person name="Arshad A."/>
            <person name="Speth D.R."/>
            <person name="De Graaf R.M."/>
            <person name="Op Den Camp H.J."/>
            <person name="Jetten M.S."/>
            <person name="Welte C.U."/>
        </authorList>
    </citation>
    <scope>NUCLEOTIDE SEQUENCE [LARGE SCALE GENOMIC DNA]</scope>
</reference>
<dbReference type="InterPro" id="IPR010139">
    <property type="entry name" value="Imidazole-glycPsynth_HisH"/>
</dbReference>
<dbReference type="GO" id="GO:0000105">
    <property type="term" value="P:L-histidine biosynthetic process"/>
    <property type="evidence" value="ECO:0007669"/>
    <property type="project" value="UniProtKB-UniRule"/>
</dbReference>
<evidence type="ECO:0000256" key="4">
    <source>
        <dbReference type="ARBA" id="ARBA00022490"/>
    </source>
</evidence>
<dbReference type="PROSITE" id="PS51273">
    <property type="entry name" value="GATASE_TYPE_1"/>
    <property type="match status" value="1"/>
</dbReference>
<dbReference type="PIRSF" id="PIRSF000495">
    <property type="entry name" value="Amidotransf_hisH"/>
    <property type="match status" value="1"/>
</dbReference>
<protein>
    <recommendedName>
        <fullName evidence="12">Imidazole glycerol phosphate synthase subunit HisH</fullName>
        <ecNumber evidence="12">4.3.2.10</ecNumber>
    </recommendedName>
    <alternativeName>
        <fullName evidence="12">IGP synthase glutaminase subunit</fullName>
        <ecNumber evidence="12">3.5.1.2</ecNumber>
    </alternativeName>
    <alternativeName>
        <fullName evidence="12">IGP synthase subunit HisH</fullName>
    </alternativeName>
    <alternativeName>
        <fullName evidence="12">ImGP synthase subunit HisH</fullName>
        <shortName evidence="12">IGPS subunit HisH</shortName>
    </alternativeName>
</protein>
<evidence type="ECO:0000256" key="11">
    <source>
        <dbReference type="ARBA" id="ARBA00049534"/>
    </source>
</evidence>
<comment type="subcellular location">
    <subcellularLocation>
        <location evidence="1 12">Cytoplasm</location>
    </subcellularLocation>
</comment>
<dbReference type="GO" id="GO:0004359">
    <property type="term" value="F:glutaminase activity"/>
    <property type="evidence" value="ECO:0007669"/>
    <property type="project" value="UniProtKB-EC"/>
</dbReference>
<dbReference type="Proteomes" id="UP000050360">
    <property type="component" value="Unassembled WGS sequence"/>
</dbReference>
<comment type="catalytic activity">
    <reaction evidence="10 12">
        <text>5-[(5-phospho-1-deoxy-D-ribulos-1-ylimino)methylamino]-1-(5-phospho-beta-D-ribosyl)imidazole-4-carboxamide + L-glutamine = D-erythro-1-(imidazol-4-yl)glycerol 3-phosphate + 5-amino-1-(5-phospho-beta-D-ribosyl)imidazole-4-carboxamide + L-glutamate + H(+)</text>
        <dbReference type="Rhea" id="RHEA:24793"/>
        <dbReference type="ChEBI" id="CHEBI:15378"/>
        <dbReference type="ChEBI" id="CHEBI:29985"/>
        <dbReference type="ChEBI" id="CHEBI:58278"/>
        <dbReference type="ChEBI" id="CHEBI:58359"/>
        <dbReference type="ChEBI" id="CHEBI:58475"/>
        <dbReference type="ChEBI" id="CHEBI:58525"/>
        <dbReference type="EC" id="4.3.2.10"/>
    </reaction>
</comment>
<comment type="catalytic activity">
    <reaction evidence="11 12">
        <text>L-glutamine + H2O = L-glutamate + NH4(+)</text>
        <dbReference type="Rhea" id="RHEA:15889"/>
        <dbReference type="ChEBI" id="CHEBI:15377"/>
        <dbReference type="ChEBI" id="CHEBI:28938"/>
        <dbReference type="ChEBI" id="CHEBI:29985"/>
        <dbReference type="ChEBI" id="CHEBI:58359"/>
        <dbReference type="EC" id="3.5.1.2"/>
    </reaction>
</comment>
<evidence type="ECO:0000256" key="5">
    <source>
        <dbReference type="ARBA" id="ARBA00022605"/>
    </source>
</evidence>
<evidence type="ECO:0000256" key="10">
    <source>
        <dbReference type="ARBA" id="ARBA00047838"/>
    </source>
</evidence>
<evidence type="ECO:0000259" key="14">
    <source>
        <dbReference type="Pfam" id="PF00117"/>
    </source>
</evidence>
<dbReference type="AlphaFoldDB" id="A0A0P8CHP0"/>
<keyword evidence="7 12" id="KW-0315">Glutamine amidotransferase</keyword>
<evidence type="ECO:0000313" key="16">
    <source>
        <dbReference type="Proteomes" id="UP000050360"/>
    </source>
</evidence>
<evidence type="ECO:0000256" key="3">
    <source>
        <dbReference type="ARBA" id="ARBA00011152"/>
    </source>
</evidence>
<name>A0A0P8CHP0_9EURY</name>
<dbReference type="NCBIfam" id="TIGR01855">
    <property type="entry name" value="IMP_synth_hisH"/>
    <property type="match status" value="1"/>
</dbReference>
<dbReference type="InterPro" id="IPR029062">
    <property type="entry name" value="Class_I_gatase-like"/>
</dbReference>
<evidence type="ECO:0000256" key="13">
    <source>
        <dbReference type="PIRSR" id="PIRSR000495-1"/>
    </source>
</evidence>
<feature type="active site" evidence="12 13">
    <location>
        <position position="184"/>
    </location>
</feature>
<dbReference type="FunFam" id="3.40.50.880:FF:000009">
    <property type="entry name" value="Imidazole glycerol phosphate synthase subunit HisH"/>
    <property type="match status" value="1"/>
</dbReference>
<dbReference type="EC" id="4.3.2.10" evidence="12"/>
<dbReference type="GO" id="GO:0000107">
    <property type="term" value="F:imidazoleglycerol-phosphate synthase activity"/>
    <property type="evidence" value="ECO:0007669"/>
    <property type="project" value="UniProtKB-UniRule"/>
</dbReference>
<dbReference type="GO" id="GO:0005737">
    <property type="term" value="C:cytoplasm"/>
    <property type="evidence" value="ECO:0007669"/>
    <property type="project" value="UniProtKB-SubCell"/>
</dbReference>
<dbReference type="SUPFAM" id="SSF52317">
    <property type="entry name" value="Class I glutamine amidotransferase-like"/>
    <property type="match status" value="1"/>
</dbReference>
<feature type="active site" description="Nucleophile" evidence="12 13">
    <location>
        <position position="78"/>
    </location>
</feature>
<proteinExistence type="inferred from homology"/>
<sequence length="203" mass="22317">MKTIIIDYGLGNLRSIEKALQYVGAEVEISKEAHVIDTADALILPGVGAFRDAMMHFSTLERVVKDAVDEGKPLLGICLGMQMLASESEEGGLHKGIDIIPGRVTRFPASELKVPHMGWNSLIKKKDIPLLKGIENGSFVYFVHSFHVSTDTKYEVAMCDYGLQFPAIIANEAGNVIGTQFHPEKSGLTGLRMLRNFVENYGH</sequence>
<evidence type="ECO:0000256" key="8">
    <source>
        <dbReference type="ARBA" id="ARBA00023102"/>
    </source>
</evidence>
<keyword evidence="8 12" id="KW-0368">Histidine biosynthesis</keyword>
<dbReference type="PANTHER" id="PTHR42701">
    <property type="entry name" value="IMIDAZOLE GLYCEROL PHOSPHATE SYNTHASE SUBUNIT HISH"/>
    <property type="match status" value="1"/>
</dbReference>
<dbReference type="EMBL" id="LKCM01000248">
    <property type="protein sequence ID" value="KPQ42259.1"/>
    <property type="molecule type" value="Genomic_DNA"/>
</dbReference>
<evidence type="ECO:0000313" key="15">
    <source>
        <dbReference type="EMBL" id="KPQ42259.1"/>
    </source>
</evidence>
<dbReference type="PATRIC" id="fig|1719120.3.peg.3467"/>
<comment type="subunit">
    <text evidence="3 12">Heterodimer of HisH and HisF.</text>
</comment>
<dbReference type="PANTHER" id="PTHR42701:SF1">
    <property type="entry name" value="IMIDAZOLE GLYCEROL PHOSPHATE SYNTHASE SUBUNIT HISH"/>
    <property type="match status" value="1"/>
</dbReference>
<dbReference type="HAMAP" id="MF_00278">
    <property type="entry name" value="HisH"/>
    <property type="match status" value="1"/>
</dbReference>
<evidence type="ECO:0000256" key="1">
    <source>
        <dbReference type="ARBA" id="ARBA00004496"/>
    </source>
</evidence>
<feature type="domain" description="Glutamine amidotransferase" evidence="14">
    <location>
        <begin position="5"/>
        <end position="198"/>
    </location>
</feature>
<dbReference type="EC" id="3.5.1.2" evidence="12"/>
<comment type="pathway">
    <text evidence="2 12">Amino-acid biosynthesis; L-histidine biosynthesis; L-histidine from 5-phospho-alpha-D-ribose 1-diphosphate: step 5/9.</text>
</comment>
<accession>A0A0P8CHP0</accession>
<comment type="function">
    <text evidence="12">IGPS catalyzes the conversion of PRFAR and glutamine to IGP, AICAR and glutamate. The HisH subunit catalyzes the hydrolysis of glutamine to glutamate and ammonia as part of the synthesis of IGP and AICAR. The resulting ammonia molecule is channeled to the active site of HisF.</text>
</comment>
<evidence type="ECO:0000256" key="7">
    <source>
        <dbReference type="ARBA" id="ARBA00022962"/>
    </source>
</evidence>
<evidence type="ECO:0000256" key="2">
    <source>
        <dbReference type="ARBA" id="ARBA00005091"/>
    </source>
</evidence>
<keyword evidence="4 12" id="KW-0963">Cytoplasm</keyword>
<organism evidence="15 16">
    <name type="scientific">Candidatus Methanoperedens nitratireducens</name>
    <dbReference type="NCBI Taxonomy" id="1392998"/>
    <lineage>
        <taxon>Archaea</taxon>
        <taxon>Methanobacteriati</taxon>
        <taxon>Methanobacteriota</taxon>
        <taxon>Stenosarchaea group</taxon>
        <taxon>Methanomicrobia</taxon>
        <taxon>Methanosarcinales</taxon>
        <taxon>ANME-2 cluster</taxon>
        <taxon>Candidatus Methanoperedentaceae</taxon>
        <taxon>Candidatus Methanoperedens</taxon>
    </lineage>
</organism>
<evidence type="ECO:0000256" key="6">
    <source>
        <dbReference type="ARBA" id="ARBA00022801"/>
    </source>
</evidence>